<keyword evidence="3" id="KW-1185">Reference proteome</keyword>
<dbReference type="AlphaFoldDB" id="U4LU35"/>
<keyword evidence="1" id="KW-0732">Signal</keyword>
<feature type="signal peptide" evidence="1">
    <location>
        <begin position="1"/>
        <end position="16"/>
    </location>
</feature>
<gene>
    <name evidence="2" type="ORF">PCON_01036</name>
</gene>
<proteinExistence type="predicted"/>
<feature type="chain" id="PRO_5004652639" evidence="1">
    <location>
        <begin position="17"/>
        <end position="126"/>
    </location>
</feature>
<protein>
    <submittedName>
        <fullName evidence="2">Uncharacterized protein</fullName>
    </submittedName>
</protein>
<organism evidence="2 3">
    <name type="scientific">Pyronema omphalodes (strain CBS 100304)</name>
    <name type="common">Pyronema confluens</name>
    <dbReference type="NCBI Taxonomy" id="1076935"/>
    <lineage>
        <taxon>Eukaryota</taxon>
        <taxon>Fungi</taxon>
        <taxon>Dikarya</taxon>
        <taxon>Ascomycota</taxon>
        <taxon>Pezizomycotina</taxon>
        <taxon>Pezizomycetes</taxon>
        <taxon>Pezizales</taxon>
        <taxon>Pyronemataceae</taxon>
        <taxon>Pyronema</taxon>
    </lineage>
</organism>
<evidence type="ECO:0000313" key="2">
    <source>
        <dbReference type="EMBL" id="CCX33355.1"/>
    </source>
</evidence>
<sequence>MYALLLLVLETVSMLAEVWIRLLLRYSTPPPVVPPAILPHPLNLPRHPNAVEENDTPPIPPLDHLDLPVPIPNPYYIRPPSPPVFSPHPILPHYLNTVEEDDTTDLDIHFAIAPSTPHSAIFAPPV</sequence>
<dbReference type="EMBL" id="HF936048">
    <property type="protein sequence ID" value="CCX33355.1"/>
    <property type="molecule type" value="Genomic_DNA"/>
</dbReference>
<evidence type="ECO:0000256" key="1">
    <source>
        <dbReference type="SAM" id="SignalP"/>
    </source>
</evidence>
<reference evidence="2 3" key="1">
    <citation type="journal article" date="2013" name="PLoS Genet.">
        <title>The genome and development-dependent transcriptomes of Pyronema confluens: a window into fungal evolution.</title>
        <authorList>
            <person name="Traeger S."/>
            <person name="Altegoer F."/>
            <person name="Freitag M."/>
            <person name="Gabaldon T."/>
            <person name="Kempken F."/>
            <person name="Kumar A."/>
            <person name="Marcet-Houben M."/>
            <person name="Poggeler S."/>
            <person name="Stajich J.E."/>
            <person name="Nowrousian M."/>
        </authorList>
    </citation>
    <scope>NUCLEOTIDE SEQUENCE [LARGE SCALE GENOMIC DNA]</scope>
    <source>
        <strain evidence="3">CBS 100304</strain>
        <tissue evidence="2">Vegetative mycelium</tissue>
    </source>
</reference>
<evidence type="ECO:0000313" key="3">
    <source>
        <dbReference type="Proteomes" id="UP000018144"/>
    </source>
</evidence>
<name>U4LU35_PYROM</name>
<dbReference type="Proteomes" id="UP000018144">
    <property type="component" value="Unassembled WGS sequence"/>
</dbReference>
<accession>U4LU35</accession>